<protein>
    <recommendedName>
        <fullName evidence="2">Pre-C2HC domain-containing protein</fullName>
    </recommendedName>
</protein>
<evidence type="ECO:0000313" key="4">
    <source>
        <dbReference type="Proteomes" id="UP000887159"/>
    </source>
</evidence>
<feature type="domain" description="Pre-C2HC" evidence="2">
    <location>
        <begin position="66"/>
        <end position="126"/>
    </location>
</feature>
<evidence type="ECO:0000259" key="2">
    <source>
        <dbReference type="Pfam" id="PF07530"/>
    </source>
</evidence>
<keyword evidence="4" id="KW-1185">Reference proteome</keyword>
<feature type="region of interest" description="Disordered" evidence="1">
    <location>
        <begin position="226"/>
        <end position="259"/>
    </location>
</feature>
<dbReference type="Proteomes" id="UP000887159">
    <property type="component" value="Unassembled WGS sequence"/>
</dbReference>
<dbReference type="Pfam" id="PF07530">
    <property type="entry name" value="PRE_C2HC"/>
    <property type="match status" value="1"/>
</dbReference>
<proteinExistence type="predicted"/>
<comment type="caution">
    <text evidence="3">The sequence shown here is derived from an EMBL/GenBank/DDBJ whole genome shotgun (WGS) entry which is preliminary data.</text>
</comment>
<name>A0A8X6RIY3_TRICX</name>
<dbReference type="PANTHER" id="PTHR33273:SF2">
    <property type="entry name" value="ENDONUCLEASE_EXONUCLEASE_PHOSPHATASE DOMAIN-CONTAINING PROTEIN"/>
    <property type="match status" value="1"/>
</dbReference>
<dbReference type="AlphaFoldDB" id="A0A8X6RIY3"/>
<dbReference type="PANTHER" id="PTHR33273">
    <property type="entry name" value="DOMAIN-CONTAINING PROTEIN, PUTATIVE-RELATED"/>
    <property type="match status" value="1"/>
</dbReference>
<organism evidence="3 4">
    <name type="scientific">Trichonephila clavipes</name>
    <name type="common">Golden silk orbweaver</name>
    <name type="synonym">Nephila clavipes</name>
    <dbReference type="NCBI Taxonomy" id="2585209"/>
    <lineage>
        <taxon>Eukaryota</taxon>
        <taxon>Metazoa</taxon>
        <taxon>Ecdysozoa</taxon>
        <taxon>Arthropoda</taxon>
        <taxon>Chelicerata</taxon>
        <taxon>Arachnida</taxon>
        <taxon>Araneae</taxon>
        <taxon>Araneomorphae</taxon>
        <taxon>Entelegynae</taxon>
        <taxon>Araneoidea</taxon>
        <taxon>Nephilidae</taxon>
        <taxon>Trichonephila</taxon>
    </lineage>
</organism>
<evidence type="ECO:0000313" key="3">
    <source>
        <dbReference type="EMBL" id="GFX95843.1"/>
    </source>
</evidence>
<dbReference type="InterPro" id="IPR006579">
    <property type="entry name" value="Pre_C2HC_dom"/>
</dbReference>
<reference evidence="3" key="1">
    <citation type="submission" date="2020-08" db="EMBL/GenBank/DDBJ databases">
        <title>Multicomponent nature underlies the extraordinary mechanical properties of spider dragline silk.</title>
        <authorList>
            <person name="Kono N."/>
            <person name="Nakamura H."/>
            <person name="Mori M."/>
            <person name="Yoshida Y."/>
            <person name="Ohtoshi R."/>
            <person name="Malay A.D."/>
            <person name="Moran D.A.P."/>
            <person name="Tomita M."/>
            <person name="Numata K."/>
            <person name="Arakawa K."/>
        </authorList>
    </citation>
    <scope>NUCLEOTIDE SEQUENCE</scope>
</reference>
<accession>A0A8X6RIY3</accession>
<feature type="compositionally biased region" description="Low complexity" evidence="1">
    <location>
        <begin position="229"/>
        <end position="242"/>
    </location>
</feature>
<dbReference type="EMBL" id="BMAU01021189">
    <property type="protein sequence ID" value="GFX95843.1"/>
    <property type="molecule type" value="Genomic_DNA"/>
</dbReference>
<feature type="compositionally biased region" description="Polar residues" evidence="1">
    <location>
        <begin position="249"/>
        <end position="259"/>
    </location>
</feature>
<evidence type="ECO:0000256" key="1">
    <source>
        <dbReference type="SAM" id="MobiDB-lite"/>
    </source>
</evidence>
<sequence>MQKLPNVKSKSSRKSIKLNTDCHFEHQEIIDFMDEDRDFEFYVFKPKETKPIKVVVKGLPGCTKPNEIVSDLEDQGYIVSSANQLISKRTKLELPFFLITMPRNEFNLTVFDLTHLGYMQVKIEGYSVRGITQCFNCNNFYHTAANCHMITRCLKCGKEHPTKDCDIKERQENPYCINCDTYGHTACYTKCPNFPKPKKGSPLLNTNNKKFTSNNVVEGISFANMVSGNKNNNDPSPSNNNNKSERQSTPRVSPSNEINSSDFQDIIDLFKIVNNIFKQFPKLKEILPDLKKTKDFKQQALMLMDVFMD</sequence>
<gene>
    <name evidence="3" type="primary">NCL1_46677</name>
    <name evidence="3" type="ORF">TNCV_2084231</name>
</gene>